<feature type="non-terminal residue" evidence="2">
    <location>
        <position position="1059"/>
    </location>
</feature>
<evidence type="ECO:0000313" key="2">
    <source>
        <dbReference type="EMBL" id="MBF8149251.1"/>
    </source>
</evidence>
<organism evidence="2 3">
    <name type="scientific">Winogradskyella marina</name>
    <dbReference type="NCBI Taxonomy" id="2785530"/>
    <lineage>
        <taxon>Bacteria</taxon>
        <taxon>Pseudomonadati</taxon>
        <taxon>Bacteroidota</taxon>
        <taxon>Flavobacteriia</taxon>
        <taxon>Flavobacteriales</taxon>
        <taxon>Flavobacteriaceae</taxon>
        <taxon>Winogradskyella</taxon>
    </lineage>
</organism>
<feature type="domain" description="Ig-like" evidence="1">
    <location>
        <begin position="387"/>
        <end position="467"/>
    </location>
</feature>
<proteinExistence type="predicted"/>
<feature type="domain" description="Ig-like" evidence="1">
    <location>
        <begin position="470"/>
        <end position="547"/>
    </location>
</feature>
<protein>
    <recommendedName>
        <fullName evidence="1">Ig-like domain-containing protein</fullName>
    </recommendedName>
</protein>
<dbReference type="Proteomes" id="UP000611215">
    <property type="component" value="Unassembled WGS sequence"/>
</dbReference>
<accession>A0ABS0EGC6</accession>
<dbReference type="Pfam" id="PF19081">
    <property type="entry name" value="Ig_7"/>
    <property type="match status" value="3"/>
</dbReference>
<evidence type="ECO:0000259" key="1">
    <source>
        <dbReference type="Pfam" id="PF19081"/>
    </source>
</evidence>
<evidence type="ECO:0000313" key="3">
    <source>
        <dbReference type="Proteomes" id="UP000611215"/>
    </source>
</evidence>
<reference evidence="2 3" key="1">
    <citation type="submission" date="2020-11" db="EMBL/GenBank/DDBJ databases">
        <title>Winogradskyella marina sp. nov., isolated from marine sediment.</title>
        <authorList>
            <person name="Bo J."/>
            <person name="Wang S."/>
            <person name="Song X."/>
            <person name="Du Z."/>
        </authorList>
    </citation>
    <scope>NUCLEOTIDE SEQUENCE [LARGE SCALE GENOMIC DNA]</scope>
    <source>
        <strain evidence="2 3">F6397</strain>
    </source>
</reference>
<feature type="domain" description="Ig-like" evidence="1">
    <location>
        <begin position="303"/>
        <end position="381"/>
    </location>
</feature>
<name>A0ABS0EGC6_9FLAO</name>
<keyword evidence="3" id="KW-1185">Reference proteome</keyword>
<dbReference type="EMBL" id="JADOET010000002">
    <property type="protein sequence ID" value="MBF8149251.1"/>
    <property type="molecule type" value="Genomic_DNA"/>
</dbReference>
<gene>
    <name evidence="2" type="ORF">ITJ86_05050</name>
</gene>
<comment type="caution">
    <text evidence="2">The sequence shown here is derived from an EMBL/GenBank/DDBJ whole genome shotgun (WGS) entry which is preliminary data.</text>
</comment>
<dbReference type="InterPro" id="IPR044023">
    <property type="entry name" value="Ig_7"/>
</dbReference>
<sequence length="1059" mass="111293">MHAQLGFCTGNSGDPIFVEDFGTGTSYTPQLPVGTTTYTFVGYPGPQDGQYTIGPSTDFYNWNMPSDHTGDTNGKALIVNASFSTGEFYTTPIDGLCENTTYEFSSWLMNILPASGCGGNGIPVNVKFEIWDDTNTNLLASGDTGDIHGTAVPTWEQYGLVFQTLPGQTSVILKMLNNGVGGCGNDLAIDDIVFKSCGDLIAVEDSNNNTSTIVCASETPYSDLITAIPDFAVFSDHYYQWQSSTDSVNWSDVSGETNASISVSGITETTYYRAKVAEFEANLGNSDCITFSDVYEFQVNPNPDAPVSDGDVDFDCITNQATLSVAPETGITVNWYDAATGGTLLQADSESYTATAPGIYYTEAVDAASGCVSTTRTPVNASAATFPEAPVNDGDISFNCDTNEATLSVTVPAGIVVNWYDAATGGTLLQSDSSTFLATAEGTYYAEAVNTATGCVALARTGVTTSIVLPDPPISDGDTDSGCNSTEATLTVTVPNGIIVDWYDAATAGTLLESNSTSLVVDSSGTYYAQATDAATGCVSATRVAINGDILTQDDAAFNVTPTCDGATATILGTSGGTFSFNPIPTDGATIDSATGTVINGTSGATYTIEYLTPGVCSDTQSETFNVITADDASFTIAPTCDGGIATITGDTGGTFSFNPVPTDGAVINTTTGLITGGVSDASYTVEYTTVGTCPSTSSETVTVHSEVTPIAPTPLEVCDDGVPDGQTEIDLSFKNAEITGSNPNYAISYHVTLAQAEAHTNILPLLYTNTTNGQVIFARVEDINTGCFAITTLELVVQQAPIANTPQPLRYCDPDNDGYGLFTLSDIDDEITGGASGLEVTYHETETNANTGAYAIDTTVDYNNIVQDAQTIYARIESPTIATDCATIVVLELIVEPTPQLVAPTPLEVCDDISADGFATFDLTTKADEILNGQDPAQYIVSYYENEASAMAGNNAINNPLAYTNTDDFNQIIWVRVEDNTTIESCYKITSLELIVNPLPVLITPAPIELCDVNNPGDEKESFTLEVANDEILNGQTGITLTHYETQADADNATNPIF</sequence>